<proteinExistence type="predicted"/>
<dbReference type="InParanoid" id="A0A058ZSW4"/>
<reference evidence="2" key="1">
    <citation type="submission" date="2013-07" db="EMBL/GenBank/DDBJ databases">
        <title>The genome of Eucalyptus grandis.</title>
        <authorList>
            <person name="Schmutz J."/>
            <person name="Hayes R."/>
            <person name="Myburg A."/>
            <person name="Tuskan G."/>
            <person name="Grattapaglia D."/>
            <person name="Rokhsar D.S."/>
        </authorList>
    </citation>
    <scope>NUCLEOTIDE SEQUENCE</scope>
    <source>
        <tissue evidence="2">Leaf extractions</tissue>
    </source>
</reference>
<sequence length="83" mass="9279">MAGQDHVPEALHALHSLNELLKAPIRSNRVFRYGTGIEILPFLMAQRRSVPIFSPSSLNTALWRRSVTVFVSIVATEAQEHTP</sequence>
<protein>
    <submittedName>
        <fullName evidence="2">Uncharacterized protein</fullName>
    </submittedName>
</protein>
<dbReference type="EMBL" id="MU848479">
    <property type="protein sequence ID" value="KAK2632468.1"/>
    <property type="molecule type" value="Genomic_DNA"/>
</dbReference>
<evidence type="ECO:0000313" key="2">
    <source>
        <dbReference type="EMBL" id="KCW44903.1"/>
    </source>
</evidence>
<dbReference type="Proteomes" id="UP000030711">
    <property type="component" value="Unassembled WGS sequence"/>
</dbReference>
<reference evidence="1" key="4">
    <citation type="submission" date="2023-07" db="EMBL/GenBank/DDBJ databases">
        <authorList>
            <person name="Myburg A.A."/>
            <person name="Grattapaglia D."/>
            <person name="Tuskan G.A."/>
            <person name="Hellsten U."/>
            <person name="Hayes R.D."/>
            <person name="Grimwood J."/>
            <person name="Jenkins J."/>
            <person name="Lindquist E."/>
            <person name="Tice H."/>
            <person name="Bauer D."/>
            <person name="Goodstein D.M."/>
            <person name="Dubchak I."/>
            <person name="Poliakov A."/>
            <person name="Mizrachi E."/>
            <person name="Kullan A.R."/>
            <person name="Hussey S.G."/>
            <person name="Pinard D."/>
            <person name="Van D.M."/>
            <person name="Singh P."/>
            <person name="Van J.I."/>
            <person name="Silva-Junior O.B."/>
            <person name="Togawa R.C."/>
            <person name="Pappas M.R."/>
            <person name="Faria D.A."/>
            <person name="Sansaloni C.P."/>
            <person name="Petroli C.D."/>
            <person name="Yang X."/>
            <person name="Ranjan P."/>
            <person name="Tschaplinski T.J."/>
            <person name="Ye C.Y."/>
            <person name="Li T."/>
            <person name="Sterck L."/>
            <person name="Vanneste K."/>
            <person name="Murat F."/>
            <person name="Soler M."/>
            <person name="Clemente H.S."/>
            <person name="Saidi N."/>
            <person name="Cassan-Wang H."/>
            <person name="Dunand C."/>
            <person name="Hefer C.A."/>
            <person name="Bornberg-Bauer E."/>
            <person name="Kersting A.R."/>
            <person name="Vining K."/>
            <person name="Amarasinghe V."/>
            <person name="Ranik M."/>
            <person name="Naithani S."/>
            <person name="Elser J."/>
            <person name="Boyd A.E."/>
            <person name="Liston A."/>
            <person name="Spatafora J.W."/>
            <person name="Dharmwardhana P."/>
            <person name="Raja R."/>
            <person name="Sullivan C."/>
            <person name="Romanel E."/>
            <person name="Alves-Ferreira M."/>
            <person name="Kulheim C."/>
            <person name="Foley W."/>
            <person name="Carocha V."/>
            <person name="Paiva J."/>
            <person name="Kudrna D."/>
            <person name="Brommonschenkel S.H."/>
            <person name="Pasquali G."/>
            <person name="Byrne M."/>
            <person name="Rigault P."/>
            <person name="Tibbits J."/>
            <person name="Spokevicius A."/>
            <person name="Jones R.C."/>
            <person name="Steane D.A."/>
            <person name="Vaillancourt R.E."/>
            <person name="Potts B.M."/>
            <person name="Joubert F."/>
            <person name="Barry K."/>
            <person name="Pappas G.J."/>
            <person name="Strauss S.H."/>
            <person name="Jaiswal P."/>
            <person name="Grima-Pettenati J."/>
            <person name="Salse J."/>
            <person name="Van D.P."/>
            <person name="Rokhsar D.S."/>
            <person name="Schmutz J."/>
        </authorList>
    </citation>
    <scope>NUCLEOTIDE SEQUENCE</scope>
    <source>
        <tissue evidence="1">Leaf extractions</tissue>
    </source>
</reference>
<accession>A0A058ZSW4</accession>
<dbReference type="AlphaFoldDB" id="A0A058ZSW4"/>
<organism evidence="2">
    <name type="scientific">Eucalyptus grandis</name>
    <name type="common">Flooded gum</name>
    <dbReference type="NCBI Taxonomy" id="71139"/>
    <lineage>
        <taxon>Eukaryota</taxon>
        <taxon>Viridiplantae</taxon>
        <taxon>Streptophyta</taxon>
        <taxon>Embryophyta</taxon>
        <taxon>Tracheophyta</taxon>
        <taxon>Spermatophyta</taxon>
        <taxon>Magnoliopsida</taxon>
        <taxon>eudicotyledons</taxon>
        <taxon>Gunneridae</taxon>
        <taxon>Pentapetalae</taxon>
        <taxon>rosids</taxon>
        <taxon>malvids</taxon>
        <taxon>Myrtales</taxon>
        <taxon>Myrtaceae</taxon>
        <taxon>Myrtoideae</taxon>
        <taxon>Eucalypteae</taxon>
        <taxon>Eucalyptus</taxon>
    </lineage>
</organism>
<evidence type="ECO:0000313" key="3">
    <source>
        <dbReference type="Proteomes" id="UP000030711"/>
    </source>
</evidence>
<dbReference type="Gramene" id="KCW44903">
    <property type="protein sequence ID" value="KCW44903"/>
    <property type="gene ID" value="EUGRSUZ_L01517"/>
</dbReference>
<name>A0A058ZSW4_EUCGR</name>
<reference evidence="1" key="3">
    <citation type="submission" date="2023-04" db="EMBL/GenBank/DDBJ databases">
        <title>WGS assembly of Eucalyptus grandis.</title>
        <authorList>
            <person name="Myburg A."/>
            <person name="Grattapaglia D."/>
            <person name="Tuskan G."/>
            <person name="Hellsten U."/>
            <person name="Hayes R."/>
            <person name="Grimwood J."/>
            <person name="Jenkins J."/>
            <person name="Lindquist E."/>
            <person name="Tice H."/>
            <person name="Bauer D."/>
            <person name="Goodstein D."/>
            <person name="Dubchak I."/>
            <person name="Poliakov A."/>
            <person name="Mizrachi E."/>
            <person name="Kullan A."/>
            <person name="Hussey S."/>
            <person name="Pinard D."/>
            <person name="Van D."/>
            <person name="Singh P."/>
            <person name="Van J."/>
            <person name="Silva-Junior O."/>
            <person name="Togawa R."/>
            <person name="Pappas M."/>
            <person name="Faria D."/>
            <person name="Sansaloni C."/>
            <person name="Petroli C."/>
            <person name="Yang X."/>
            <person name="Ranjan P."/>
            <person name="Tschaplinski T."/>
            <person name="Ye C."/>
            <person name="Li T."/>
            <person name="Sterck L."/>
            <person name="Vanneste K."/>
            <person name="Murat F."/>
            <person name="Soler M."/>
            <person name="Clemente H."/>
            <person name="Saidi N."/>
            <person name="Cassan-Wang H."/>
            <person name="Dunand C."/>
            <person name="Hefer C."/>
            <person name="Bornberg-Bauer E."/>
            <person name="Kersting A."/>
            <person name="Vining K."/>
            <person name="Amarasinghe V."/>
            <person name="Ranik M."/>
            <person name="Naithani S."/>
            <person name="Elser J."/>
            <person name="Boyd A."/>
            <person name="Liston A."/>
            <person name="Spatafora J."/>
            <person name="Dharmwardhana P."/>
            <person name="Raja R."/>
            <person name="Sullivan C."/>
            <person name="Romanel E."/>
            <person name="Alves-Ferreira M."/>
            <person name="Kulheim C."/>
            <person name="Foley W."/>
            <person name="Carocha V."/>
            <person name="Paiva J."/>
            <person name="Kudrna D."/>
            <person name="Brommonschenkel S."/>
            <person name="Pasquali G."/>
            <person name="Byrne M."/>
            <person name="Rigault P."/>
            <person name="Tibbits J."/>
            <person name="Spokevicius A."/>
            <person name="Jones R."/>
            <person name="Steane D."/>
            <person name="Vaillancourt R."/>
            <person name="Potts B."/>
            <person name="Joubert F."/>
            <person name="Barry K."/>
            <person name="Pappas G."/>
            <person name="Strauss S."/>
            <person name="Jaiswal P."/>
            <person name="Grima-Pettenati J."/>
            <person name="Salse J."/>
            <person name="Van D."/>
            <person name="Rokhsar D."/>
            <person name="Schmutz J."/>
        </authorList>
    </citation>
    <scope>NUCLEOTIDE SEQUENCE</scope>
    <source>
        <tissue evidence="1">Leaf extractions</tissue>
    </source>
</reference>
<reference evidence="1" key="2">
    <citation type="journal article" date="2014" name="Nature">
        <title>The genome of Eucalyptus grandis.</title>
        <authorList>
            <person name="Myburg A.A."/>
            <person name="Grattapaglia D."/>
            <person name="Tuskan G.A."/>
            <person name="Hellsten U."/>
            <person name="Hayes R.D."/>
            <person name="Grimwood J."/>
            <person name="Jenkins J."/>
            <person name="Lindquist E."/>
            <person name="Tice H."/>
            <person name="Bauer D."/>
            <person name="Goodstein D.M."/>
            <person name="Dubchak I."/>
            <person name="Poliakov A."/>
            <person name="Mizrachi E."/>
            <person name="Kullan A.R."/>
            <person name="Hussey S.G."/>
            <person name="Pinard D."/>
            <person name="van der Merwe K."/>
            <person name="Singh P."/>
            <person name="van Jaarsveld I."/>
            <person name="Silva-Junior O.B."/>
            <person name="Togawa R.C."/>
            <person name="Pappas M.R."/>
            <person name="Faria D.A."/>
            <person name="Sansaloni C.P."/>
            <person name="Petroli C.D."/>
            <person name="Yang X."/>
            <person name="Ranjan P."/>
            <person name="Tschaplinski T.J."/>
            <person name="Ye C.Y."/>
            <person name="Li T."/>
            <person name="Sterck L."/>
            <person name="Vanneste K."/>
            <person name="Murat F."/>
            <person name="Soler M."/>
            <person name="Clemente H.S."/>
            <person name="Saidi N."/>
            <person name="Cassan-Wang H."/>
            <person name="Dunand C."/>
            <person name="Hefer C.A."/>
            <person name="Bornberg-Bauer E."/>
            <person name="Kersting A.R."/>
            <person name="Vining K."/>
            <person name="Amarasinghe V."/>
            <person name="Ranik M."/>
            <person name="Naithani S."/>
            <person name="Elser J."/>
            <person name="Boyd A.E."/>
            <person name="Liston A."/>
            <person name="Spatafora J.W."/>
            <person name="Dharmwardhana P."/>
            <person name="Raja R."/>
            <person name="Sullivan C."/>
            <person name="Romanel E."/>
            <person name="Alves-Ferreira M."/>
            <person name="Kulheim C."/>
            <person name="Foley W."/>
            <person name="Carocha V."/>
            <person name="Paiva J."/>
            <person name="Kudrna D."/>
            <person name="Brommonschenkel S.H."/>
            <person name="Pasquali G."/>
            <person name="Byrne M."/>
            <person name="Rigault P."/>
            <person name="Tibbits J."/>
            <person name="Spokevicius A."/>
            <person name="Jones R.C."/>
            <person name="Steane D.A."/>
            <person name="Vaillancourt R.E."/>
            <person name="Potts B.M."/>
            <person name="Joubert F."/>
            <person name="Barry K."/>
            <person name="Pappas G.J."/>
            <person name="Strauss S.H."/>
            <person name="Jaiswal P."/>
            <person name="Grima-Pettenati J."/>
            <person name="Salse J."/>
            <person name="Van de Peer Y."/>
            <person name="Rokhsar D.S."/>
            <person name="Schmutz J."/>
        </authorList>
    </citation>
    <scope>NUCLEOTIDE SEQUENCE</scope>
    <source>
        <tissue evidence="1">Leaf extractions</tissue>
    </source>
</reference>
<keyword evidence="3" id="KW-1185">Reference proteome</keyword>
<dbReference type="EMBL" id="KK198995">
    <property type="protein sequence ID" value="KCW44903.1"/>
    <property type="molecule type" value="Genomic_DNA"/>
</dbReference>
<evidence type="ECO:0000313" key="1">
    <source>
        <dbReference type="EMBL" id="KAK2632468.1"/>
    </source>
</evidence>
<gene>
    <name evidence="2" type="ORF">EUGRSUZ_L01517</name>
</gene>